<sequence length="69" mass="8033">MAILGMIAINLSGCTYANNKNWDDLTAEEKEELQQEFESMKVELEEDFPSDRLKNQRFFNQQICACVQI</sequence>
<comment type="caution">
    <text evidence="1">The sequence shown here is derived from an EMBL/GenBank/DDBJ whole genome shotgun (WGS) entry which is preliminary data.</text>
</comment>
<name>A0A9X5GU36_9FIRM</name>
<dbReference type="RefSeq" id="WP_160561794.1">
    <property type="nucleotide sequence ID" value="NZ_QZDT01000051.1"/>
</dbReference>
<dbReference type="Proteomes" id="UP001154420">
    <property type="component" value="Unassembled WGS sequence"/>
</dbReference>
<evidence type="ECO:0000313" key="2">
    <source>
        <dbReference type="Proteomes" id="UP001154420"/>
    </source>
</evidence>
<evidence type="ECO:0000313" key="1">
    <source>
        <dbReference type="EMBL" id="NBJ94794.1"/>
    </source>
</evidence>
<dbReference type="OrthoDB" id="2087174at2"/>
<proteinExistence type="predicted"/>
<keyword evidence="2" id="KW-1185">Reference proteome</keyword>
<organism evidence="1 2">
    <name type="scientific">Parablautia muri</name>
    <dbReference type="NCBI Taxonomy" id="2320879"/>
    <lineage>
        <taxon>Bacteria</taxon>
        <taxon>Bacillati</taxon>
        <taxon>Bacillota</taxon>
        <taxon>Clostridia</taxon>
        <taxon>Lachnospirales</taxon>
        <taxon>Lachnospiraceae</taxon>
        <taxon>Parablautia</taxon>
    </lineage>
</organism>
<accession>A0A9X5GU36</accession>
<reference evidence="1" key="1">
    <citation type="submission" date="2018-09" db="EMBL/GenBank/DDBJ databases">
        <title>Murine metabolic-syndrome-specific gut microbial biobank.</title>
        <authorList>
            <person name="Liu C."/>
        </authorList>
    </citation>
    <scope>NUCLEOTIDE SEQUENCE</scope>
    <source>
        <strain evidence="1">D42-62</strain>
    </source>
</reference>
<gene>
    <name evidence="1" type="ORF">D5281_19990</name>
</gene>
<protein>
    <submittedName>
        <fullName evidence="1">Uncharacterized protein</fullName>
    </submittedName>
</protein>
<dbReference type="AlphaFoldDB" id="A0A9X5GU36"/>
<dbReference type="EMBL" id="QZDT01000051">
    <property type="protein sequence ID" value="NBJ94794.1"/>
    <property type="molecule type" value="Genomic_DNA"/>
</dbReference>